<protein>
    <recommendedName>
        <fullName evidence="1">Peptidase M28 domain-containing protein</fullName>
    </recommendedName>
</protein>
<dbReference type="OrthoDB" id="10013407at2759"/>
<dbReference type="AlphaFoldDB" id="A0A816RLU6"/>
<reference evidence="4" key="1">
    <citation type="submission" date="2021-02" db="EMBL/GenBank/DDBJ databases">
        <authorList>
            <person name="Nowell W R."/>
        </authorList>
    </citation>
    <scope>NUCLEOTIDE SEQUENCE</scope>
</reference>
<evidence type="ECO:0000313" key="5">
    <source>
        <dbReference type="Proteomes" id="UP000663887"/>
    </source>
</evidence>
<organism evidence="4 5">
    <name type="scientific">Rotaria magnacalcarata</name>
    <dbReference type="NCBI Taxonomy" id="392030"/>
    <lineage>
        <taxon>Eukaryota</taxon>
        <taxon>Metazoa</taxon>
        <taxon>Spiralia</taxon>
        <taxon>Gnathifera</taxon>
        <taxon>Rotifera</taxon>
        <taxon>Eurotatoria</taxon>
        <taxon>Bdelloidea</taxon>
        <taxon>Philodinida</taxon>
        <taxon>Philodinidae</taxon>
        <taxon>Rotaria</taxon>
    </lineage>
</organism>
<accession>A0A816RLU6</accession>
<dbReference type="Proteomes" id="UP000663887">
    <property type="component" value="Unassembled WGS sequence"/>
</dbReference>
<dbReference type="EMBL" id="CAJNOV010003458">
    <property type="protein sequence ID" value="CAF1142358.1"/>
    <property type="molecule type" value="Genomic_DNA"/>
</dbReference>
<sequence>MLRPPNFIFGIYEGKTASTTTPATAKSGSNKMITLFQDWFNRNQLPWDYTNFDGRSDYGSFLAAGIGAGGLFSGADAMKIIEQVNRYAAMLVRNLSGTASIRQDICYHQSCDKTTNINKFALEKMVKATAYAIEILGQQSALDSWLYPMREIEEISKKKSTATVSV</sequence>
<dbReference type="EMBL" id="CAJNOW010005911">
    <property type="protein sequence ID" value="CAF1467798.1"/>
    <property type="molecule type" value="Genomic_DNA"/>
</dbReference>
<dbReference type="Pfam" id="PF04389">
    <property type="entry name" value="Peptidase_M28"/>
    <property type="match status" value="1"/>
</dbReference>
<comment type="caution">
    <text evidence="4">The sequence shown here is derived from an EMBL/GenBank/DDBJ whole genome shotgun (WGS) entry which is preliminary data.</text>
</comment>
<dbReference type="SUPFAM" id="SSF53187">
    <property type="entry name" value="Zn-dependent exopeptidases"/>
    <property type="match status" value="1"/>
</dbReference>
<gene>
    <name evidence="2" type="ORF">CJN711_LOCUS9110</name>
    <name evidence="3" type="ORF">KQP761_LOCUS12886</name>
    <name evidence="4" type="ORF">XDN619_LOCUS13525</name>
</gene>
<dbReference type="Gene3D" id="3.40.630.10">
    <property type="entry name" value="Zn peptidases"/>
    <property type="match status" value="1"/>
</dbReference>
<evidence type="ECO:0000259" key="1">
    <source>
        <dbReference type="Pfam" id="PF04389"/>
    </source>
</evidence>
<dbReference type="Proteomes" id="UP000663855">
    <property type="component" value="Unassembled WGS sequence"/>
</dbReference>
<name>A0A816RLU6_9BILA</name>
<dbReference type="Proteomes" id="UP000663834">
    <property type="component" value="Unassembled WGS sequence"/>
</dbReference>
<proteinExistence type="predicted"/>
<feature type="domain" description="Peptidase M28" evidence="1">
    <location>
        <begin position="26"/>
        <end position="131"/>
    </location>
</feature>
<dbReference type="EMBL" id="CAJNRG010005338">
    <property type="protein sequence ID" value="CAF2075526.1"/>
    <property type="molecule type" value="Genomic_DNA"/>
</dbReference>
<evidence type="ECO:0000313" key="2">
    <source>
        <dbReference type="EMBL" id="CAF1142358.1"/>
    </source>
</evidence>
<evidence type="ECO:0000313" key="3">
    <source>
        <dbReference type="EMBL" id="CAF1467798.1"/>
    </source>
</evidence>
<dbReference type="InterPro" id="IPR007484">
    <property type="entry name" value="Peptidase_M28"/>
</dbReference>
<evidence type="ECO:0000313" key="4">
    <source>
        <dbReference type="EMBL" id="CAF2075526.1"/>
    </source>
</evidence>